<evidence type="ECO:0000313" key="2">
    <source>
        <dbReference type="EMBL" id="CAJ0566032.1"/>
    </source>
</evidence>
<proteinExistence type="predicted"/>
<dbReference type="Gene3D" id="3.20.20.190">
    <property type="entry name" value="Phosphatidylinositol (PI) phosphodiesterase"/>
    <property type="match status" value="1"/>
</dbReference>
<reference evidence="2" key="1">
    <citation type="submission" date="2023-06" db="EMBL/GenBank/DDBJ databases">
        <authorList>
            <person name="Delattre M."/>
        </authorList>
    </citation>
    <scope>NUCLEOTIDE SEQUENCE</scope>
    <source>
        <strain evidence="2">AF72</strain>
    </source>
</reference>
<evidence type="ECO:0000259" key="1">
    <source>
        <dbReference type="Pfam" id="PF00388"/>
    </source>
</evidence>
<comment type="caution">
    <text evidence="2">The sequence shown here is derived from an EMBL/GenBank/DDBJ whole genome shotgun (WGS) entry which is preliminary data.</text>
</comment>
<dbReference type="PANTHER" id="PTHR13593">
    <property type="match status" value="1"/>
</dbReference>
<dbReference type="Pfam" id="PF00388">
    <property type="entry name" value="PI-PLC-X"/>
    <property type="match status" value="1"/>
</dbReference>
<protein>
    <recommendedName>
        <fullName evidence="1">Phosphatidylinositol-specific phospholipase C X domain-containing protein</fullName>
    </recommendedName>
</protein>
<dbReference type="PROSITE" id="PS50007">
    <property type="entry name" value="PIPLC_X_DOMAIN"/>
    <property type="match status" value="1"/>
</dbReference>
<dbReference type="InterPro" id="IPR051057">
    <property type="entry name" value="PI-PLC_domain"/>
</dbReference>
<feature type="non-terminal residue" evidence="2">
    <location>
        <position position="1"/>
    </location>
</feature>
<gene>
    <name evidence="2" type="ORF">MSPICULIGERA_LOCUS4648</name>
</gene>
<organism evidence="2 3">
    <name type="scientific">Mesorhabditis spiculigera</name>
    <dbReference type="NCBI Taxonomy" id="96644"/>
    <lineage>
        <taxon>Eukaryota</taxon>
        <taxon>Metazoa</taxon>
        <taxon>Ecdysozoa</taxon>
        <taxon>Nematoda</taxon>
        <taxon>Chromadorea</taxon>
        <taxon>Rhabditida</taxon>
        <taxon>Rhabditina</taxon>
        <taxon>Rhabditomorpha</taxon>
        <taxon>Rhabditoidea</taxon>
        <taxon>Rhabditidae</taxon>
        <taxon>Mesorhabditinae</taxon>
        <taxon>Mesorhabditis</taxon>
    </lineage>
</organism>
<dbReference type="Proteomes" id="UP001177023">
    <property type="component" value="Unassembled WGS sequence"/>
</dbReference>
<dbReference type="GO" id="GO:0008081">
    <property type="term" value="F:phosphoric diester hydrolase activity"/>
    <property type="evidence" value="ECO:0007669"/>
    <property type="project" value="InterPro"/>
</dbReference>
<name>A0AA36FV17_9BILA</name>
<dbReference type="AlphaFoldDB" id="A0AA36FV17"/>
<accession>A0AA36FV17</accession>
<evidence type="ECO:0000313" key="3">
    <source>
        <dbReference type="Proteomes" id="UP001177023"/>
    </source>
</evidence>
<keyword evidence="3" id="KW-1185">Reference proteome</keyword>
<dbReference type="InterPro" id="IPR000909">
    <property type="entry name" value="PLipase_C_PInositol-sp_X_dom"/>
</dbReference>
<dbReference type="PANTHER" id="PTHR13593:SF113">
    <property type="entry name" value="SI:DKEY-266F7.9"/>
    <property type="match status" value="1"/>
</dbReference>
<dbReference type="EMBL" id="CATQJA010001156">
    <property type="protein sequence ID" value="CAJ0566032.1"/>
    <property type="molecule type" value="Genomic_DNA"/>
</dbReference>
<feature type="domain" description="Phosphatidylinositol-specific phospholipase C X" evidence="1">
    <location>
        <begin position="70"/>
        <end position="184"/>
    </location>
</feature>
<dbReference type="GO" id="GO:0006629">
    <property type="term" value="P:lipid metabolic process"/>
    <property type="evidence" value="ECO:0007669"/>
    <property type="project" value="InterPro"/>
</dbReference>
<sequence length="312" mass="35905">MGSEWMAGLPEPLTRIPIFQLAIPGSHDSGASSALSSKYPIANDEASNRFLNCFGRLTVSRRVVRRWAITQHASAKEQCQMGVRYFDLRVSNPPKRGPDGYHLVHALYGPDFFEFLREIRDFLDEHRKEVVILDMNHLFQIQPRDHDELEEQIVRLFGEDRFCRELPHDQVTLANLWAAGKQIICITALKDYPQDGRFWRGKPTICAPYPETNNLGELVEFLEVMQTKCRPTTLFQFYVTQGILTATGRDIVRNPFSSLEKHLATRATAAIRNWLTSYPHPELINIVIVDFVDAEYCREVVELNTKKLKCLK</sequence>
<dbReference type="InterPro" id="IPR017946">
    <property type="entry name" value="PLC-like_Pdiesterase_TIM-brl"/>
</dbReference>
<dbReference type="SUPFAM" id="SSF51695">
    <property type="entry name" value="PLC-like phosphodiesterases"/>
    <property type="match status" value="1"/>
</dbReference>